<keyword evidence="5" id="KW-0677">Repeat</keyword>
<dbReference type="PANTHER" id="PTHR48009:SF9">
    <property type="entry name" value="LRR RECEPTOR-LIKE SERINE_THREONINE-PROTEIN KINASE GSO1"/>
    <property type="match status" value="1"/>
</dbReference>
<keyword evidence="6" id="KW-1133">Transmembrane helix</keyword>
<comment type="caution">
    <text evidence="9">The sequence shown here is derived from an EMBL/GenBank/DDBJ whole genome shotgun (WGS) entry which is preliminary data.</text>
</comment>
<protein>
    <recommendedName>
        <fullName evidence="8">Leucine-rich repeat-containing N-terminal plant-type domain-containing protein</fullName>
    </recommendedName>
</protein>
<evidence type="ECO:0000256" key="4">
    <source>
        <dbReference type="ARBA" id="ARBA00022729"/>
    </source>
</evidence>
<evidence type="ECO:0000256" key="2">
    <source>
        <dbReference type="ARBA" id="ARBA00022614"/>
    </source>
</evidence>
<dbReference type="Proteomes" id="UP001151287">
    <property type="component" value="Unassembled WGS sequence"/>
</dbReference>
<dbReference type="PANTHER" id="PTHR48009">
    <property type="entry name" value="LEUCINE-RICH REPEAT (LRR) FAMILY PROTEIN"/>
    <property type="match status" value="1"/>
</dbReference>
<dbReference type="Gene3D" id="3.80.10.10">
    <property type="entry name" value="Ribonuclease Inhibitor"/>
    <property type="match status" value="2"/>
</dbReference>
<dbReference type="AlphaFoldDB" id="A0A9Q0CUC0"/>
<evidence type="ECO:0000313" key="10">
    <source>
        <dbReference type="Proteomes" id="UP001151287"/>
    </source>
</evidence>
<evidence type="ECO:0000256" key="3">
    <source>
        <dbReference type="ARBA" id="ARBA00022692"/>
    </source>
</evidence>
<dbReference type="InterPro" id="IPR032675">
    <property type="entry name" value="LRR_dom_sf"/>
</dbReference>
<dbReference type="Pfam" id="PF08263">
    <property type="entry name" value="LRRNT_2"/>
    <property type="match status" value="1"/>
</dbReference>
<keyword evidence="4" id="KW-0732">Signal</keyword>
<dbReference type="EMBL" id="JAMQYH010000001">
    <property type="protein sequence ID" value="KAJ1700281.1"/>
    <property type="molecule type" value="Genomic_DNA"/>
</dbReference>
<dbReference type="SMART" id="SM00369">
    <property type="entry name" value="LRR_TYP"/>
    <property type="match status" value="3"/>
</dbReference>
<dbReference type="Pfam" id="PF13855">
    <property type="entry name" value="LRR_8"/>
    <property type="match status" value="2"/>
</dbReference>
<dbReference type="InterPro" id="IPR003591">
    <property type="entry name" value="Leu-rich_rpt_typical-subtyp"/>
</dbReference>
<gene>
    <name evidence="9" type="ORF">LUZ63_000060</name>
</gene>
<dbReference type="GO" id="GO:0016020">
    <property type="term" value="C:membrane"/>
    <property type="evidence" value="ECO:0007669"/>
    <property type="project" value="UniProtKB-SubCell"/>
</dbReference>
<evidence type="ECO:0000259" key="8">
    <source>
        <dbReference type="Pfam" id="PF08263"/>
    </source>
</evidence>
<keyword evidence="2" id="KW-0433">Leucine-rich repeat</keyword>
<evidence type="ECO:0000313" key="9">
    <source>
        <dbReference type="EMBL" id="KAJ1700281.1"/>
    </source>
</evidence>
<reference evidence="9" key="1">
    <citation type="journal article" date="2022" name="Cell">
        <title>Repeat-based holocentromeres influence genome architecture and karyotype evolution.</title>
        <authorList>
            <person name="Hofstatter P.G."/>
            <person name="Thangavel G."/>
            <person name="Lux T."/>
            <person name="Neumann P."/>
            <person name="Vondrak T."/>
            <person name="Novak P."/>
            <person name="Zhang M."/>
            <person name="Costa L."/>
            <person name="Castellani M."/>
            <person name="Scott A."/>
            <person name="Toegelov H."/>
            <person name="Fuchs J."/>
            <person name="Mata-Sucre Y."/>
            <person name="Dias Y."/>
            <person name="Vanzela A.L.L."/>
            <person name="Huettel B."/>
            <person name="Almeida C.C.S."/>
            <person name="Simkova H."/>
            <person name="Souza G."/>
            <person name="Pedrosa-Harand A."/>
            <person name="Macas J."/>
            <person name="Mayer K.F.X."/>
            <person name="Houben A."/>
            <person name="Marques A."/>
        </authorList>
    </citation>
    <scope>NUCLEOTIDE SEQUENCE</scope>
    <source>
        <strain evidence="9">RhyBre1mFocal</strain>
    </source>
</reference>
<evidence type="ECO:0000256" key="6">
    <source>
        <dbReference type="ARBA" id="ARBA00022989"/>
    </source>
</evidence>
<keyword evidence="7" id="KW-0472">Membrane</keyword>
<dbReference type="SUPFAM" id="SSF52058">
    <property type="entry name" value="L domain-like"/>
    <property type="match status" value="1"/>
</dbReference>
<proteinExistence type="predicted"/>
<dbReference type="Pfam" id="PF00560">
    <property type="entry name" value="LRR_1"/>
    <property type="match status" value="1"/>
</dbReference>
<sequence>MCEAALSLSMSETETMQMQIQSFHSLFLISIFFSLLSISSPTHSLTLPSDIAALADFKSAITSPRRLSCLFTWNFTASDPCEFPCGISCARSDTNRYSRIIAITLDPIGYSGRLPASLGNLTALQHLDLSGNAFYNRIPGSLFTLPSLKTLVLASNSFTGPMPAPVVKPSALQKLDLSRNSITGSVPQFLSSLSSLTTLDLSYNRLSGPIPDTLPPNLVELALRGNSITGFLKQSAFTPLGSIQVIELAENRLQGKLESWFFLLPSLQQVDLSNNSFTGISVQSPTASNANQLVAINLGFNQIKGTLPVQLAQFGSLVAVSLRHNALTGPVPAEYCMAKKGVGFRRLLLDGNFLSGEVPEGFFEIKDFVGSFGDNCLERCPDSMAFCSPAQKPQSICKRK</sequence>
<accession>A0A9Q0CUC0</accession>
<dbReference type="InterPro" id="IPR013210">
    <property type="entry name" value="LRR_N_plant-typ"/>
</dbReference>
<dbReference type="OrthoDB" id="676979at2759"/>
<keyword evidence="10" id="KW-1185">Reference proteome</keyword>
<dbReference type="FunFam" id="3.80.10.10:FF:000400">
    <property type="entry name" value="Nuclear pore complex protein NUP107"/>
    <property type="match status" value="1"/>
</dbReference>
<evidence type="ECO:0000256" key="1">
    <source>
        <dbReference type="ARBA" id="ARBA00004370"/>
    </source>
</evidence>
<keyword evidence="3" id="KW-0812">Transmembrane</keyword>
<dbReference type="InterPro" id="IPR053213">
    <property type="entry name" value="RLP29"/>
</dbReference>
<dbReference type="InterPro" id="IPR001611">
    <property type="entry name" value="Leu-rich_rpt"/>
</dbReference>
<feature type="domain" description="Leucine-rich repeat-containing N-terminal plant-type" evidence="8">
    <location>
        <begin position="48"/>
        <end position="89"/>
    </location>
</feature>
<organism evidence="9 10">
    <name type="scientific">Rhynchospora breviuscula</name>
    <dbReference type="NCBI Taxonomy" id="2022672"/>
    <lineage>
        <taxon>Eukaryota</taxon>
        <taxon>Viridiplantae</taxon>
        <taxon>Streptophyta</taxon>
        <taxon>Embryophyta</taxon>
        <taxon>Tracheophyta</taxon>
        <taxon>Spermatophyta</taxon>
        <taxon>Magnoliopsida</taxon>
        <taxon>Liliopsida</taxon>
        <taxon>Poales</taxon>
        <taxon>Cyperaceae</taxon>
        <taxon>Cyperoideae</taxon>
        <taxon>Rhynchosporeae</taxon>
        <taxon>Rhynchospora</taxon>
    </lineage>
</organism>
<dbReference type="PRINTS" id="PR00019">
    <property type="entry name" value="LEURICHRPT"/>
</dbReference>
<evidence type="ECO:0000256" key="5">
    <source>
        <dbReference type="ARBA" id="ARBA00022737"/>
    </source>
</evidence>
<comment type="subcellular location">
    <subcellularLocation>
        <location evidence="1">Membrane</location>
    </subcellularLocation>
</comment>
<evidence type="ECO:0000256" key="7">
    <source>
        <dbReference type="ARBA" id="ARBA00023136"/>
    </source>
</evidence>
<name>A0A9Q0CUC0_9POAL</name>